<dbReference type="EMBL" id="BT126106">
    <property type="protein sequence ID" value="ADY69844.1"/>
    <property type="molecule type" value="mRNA"/>
</dbReference>
<dbReference type="OrthoDB" id="7844243at2759"/>
<dbReference type="Bgee" id="FBgn0262140">
    <property type="expression patterns" value="Expressed in spermatid in male reproductive gland and 11 other cell types or tissues"/>
</dbReference>
<evidence type="ECO:0000256" key="1">
    <source>
        <dbReference type="SAM" id="SignalP"/>
    </source>
</evidence>
<feature type="signal peptide" evidence="1">
    <location>
        <begin position="1"/>
        <end position="26"/>
    </location>
</feature>
<dbReference type="VEuPathDB" id="VectorBase:FBgn0262140"/>
<reference evidence="2" key="1">
    <citation type="submission" date="2011-03" db="EMBL/GenBank/DDBJ databases">
        <authorList>
            <person name="Carlson J."/>
            <person name="Booth B."/>
            <person name="Frise E."/>
            <person name="Sandler J."/>
            <person name="Wan K."/>
            <person name="Yu C."/>
            <person name="Celniker S."/>
        </authorList>
    </citation>
    <scope>NUCLEOTIDE SEQUENCE</scope>
</reference>
<name>F0JAR4_DROME</name>
<dbReference type="AlphaFoldDB" id="F0JAR4"/>
<sequence>SPVYCFPMRLIFFCLCLFLSLELVVPRHVVGHDGYHNIEKEKRWKNWPARVRHHHKQRNSI</sequence>
<feature type="non-terminal residue" evidence="2">
    <location>
        <position position="1"/>
    </location>
</feature>
<dbReference type="HOGENOM" id="CLU_3052584_0_0_1"/>
<evidence type="ECO:0000313" key="2">
    <source>
        <dbReference type="EMBL" id="ADY69844.1"/>
    </source>
</evidence>
<feature type="chain" id="PRO_5003251662" evidence="1">
    <location>
        <begin position="27"/>
        <end position="61"/>
    </location>
</feature>
<keyword evidence="1" id="KW-0732">Signal</keyword>
<gene>
    <name evidence="2" type="primary">CG42866-RA</name>
</gene>
<organism evidence="2">
    <name type="scientific">Drosophila melanogaster</name>
    <name type="common">Fruit fly</name>
    <dbReference type="NCBI Taxonomy" id="7227"/>
    <lineage>
        <taxon>Eukaryota</taxon>
        <taxon>Metazoa</taxon>
        <taxon>Ecdysozoa</taxon>
        <taxon>Arthropoda</taxon>
        <taxon>Hexapoda</taxon>
        <taxon>Insecta</taxon>
        <taxon>Pterygota</taxon>
        <taxon>Neoptera</taxon>
        <taxon>Endopterygota</taxon>
        <taxon>Diptera</taxon>
        <taxon>Brachycera</taxon>
        <taxon>Muscomorpha</taxon>
        <taxon>Ephydroidea</taxon>
        <taxon>Drosophilidae</taxon>
        <taxon>Drosophila</taxon>
        <taxon>Sophophora</taxon>
    </lineage>
</organism>
<accession>F0JAR4</accession>
<proteinExistence type="evidence at transcript level"/>
<protein>
    <submittedName>
        <fullName evidence="2">MIP29370p</fullName>
    </submittedName>
</protein>
<dbReference type="ExpressionAtlas" id="F0JAR4">
    <property type="expression patterns" value="baseline and differential"/>
</dbReference>